<dbReference type="Proteomes" id="UP000646365">
    <property type="component" value="Unassembled WGS sequence"/>
</dbReference>
<comment type="subcellular location">
    <subcellularLocation>
        <location evidence="1">Endomembrane system</location>
    </subcellularLocation>
</comment>
<dbReference type="Pfam" id="PF13379">
    <property type="entry name" value="NMT1_2"/>
    <property type="match status" value="1"/>
</dbReference>
<sequence>MAPAERIRIGLVRLTDMAPAFVAEAKGFFVAEGVEAELSIEPSWANIADKLTYRALDAAVMLPPLAFAVALGLRGAGAPLFVPLSISQNGNAFTVSPALAAAIGPGPADAASLGHRLADVVRVRGAGAARLRFAVVHAYSSHDLLLRYWLAASGLDPAEAVELVAVPPVDMVAALAAGEIDGFCAGAPWGAVATAEGVGRTILRSSAIWRNHPEKCLGVTTDWAERHPAGLAAVLRALIRAQRFCDVPANADEVALMLAAPGRMGVPAAALQASLPGAAPGGGVDVSRFFAGGAAAPRLSHAAWFLDQMARWGRFGAEVDRAAVARAVYRPDLYERAAGEPVELAVPDRLFDQP</sequence>
<keyword evidence="3" id="KW-1003">Cell membrane</keyword>
<evidence type="ECO:0000313" key="6">
    <source>
        <dbReference type="EMBL" id="GGF06126.1"/>
    </source>
</evidence>
<keyword evidence="5" id="KW-0472">Membrane</keyword>
<evidence type="ECO:0000313" key="7">
    <source>
        <dbReference type="Proteomes" id="UP000646365"/>
    </source>
</evidence>
<proteinExistence type="predicted"/>
<dbReference type="RefSeq" id="WP_189043035.1">
    <property type="nucleotide sequence ID" value="NZ_BMJQ01000002.1"/>
</dbReference>
<dbReference type="CDD" id="cd13553">
    <property type="entry name" value="PBP2_NrtA_CpmA_like"/>
    <property type="match status" value="1"/>
</dbReference>
<keyword evidence="7" id="KW-1185">Reference proteome</keyword>
<evidence type="ECO:0000256" key="4">
    <source>
        <dbReference type="ARBA" id="ARBA00022519"/>
    </source>
</evidence>
<organism evidence="6 7">
    <name type="scientific">Aliidongia dinghuensis</name>
    <dbReference type="NCBI Taxonomy" id="1867774"/>
    <lineage>
        <taxon>Bacteria</taxon>
        <taxon>Pseudomonadati</taxon>
        <taxon>Pseudomonadota</taxon>
        <taxon>Alphaproteobacteria</taxon>
        <taxon>Rhodospirillales</taxon>
        <taxon>Dongiaceae</taxon>
        <taxon>Aliidongia</taxon>
    </lineage>
</organism>
<gene>
    <name evidence="6" type="ORF">GCM10011611_09530</name>
</gene>
<dbReference type="PANTHER" id="PTHR30024">
    <property type="entry name" value="ALIPHATIC SULFONATES-BINDING PROTEIN-RELATED"/>
    <property type="match status" value="1"/>
</dbReference>
<dbReference type="InterPro" id="IPR044527">
    <property type="entry name" value="NrtA/CpmA_ABC-bd_dom"/>
</dbReference>
<evidence type="ECO:0000256" key="3">
    <source>
        <dbReference type="ARBA" id="ARBA00022475"/>
    </source>
</evidence>
<reference evidence="6" key="1">
    <citation type="journal article" date="2014" name="Int. J. Syst. Evol. Microbiol.">
        <title>Complete genome sequence of Corynebacterium casei LMG S-19264T (=DSM 44701T), isolated from a smear-ripened cheese.</title>
        <authorList>
            <consortium name="US DOE Joint Genome Institute (JGI-PGF)"/>
            <person name="Walter F."/>
            <person name="Albersmeier A."/>
            <person name="Kalinowski J."/>
            <person name="Ruckert C."/>
        </authorList>
    </citation>
    <scope>NUCLEOTIDE SEQUENCE</scope>
    <source>
        <strain evidence="6">CGMCC 1.15725</strain>
    </source>
</reference>
<evidence type="ECO:0000256" key="2">
    <source>
        <dbReference type="ARBA" id="ARBA00022448"/>
    </source>
</evidence>
<dbReference type="Gene3D" id="3.40.190.10">
    <property type="entry name" value="Periplasmic binding protein-like II"/>
    <property type="match status" value="2"/>
</dbReference>
<dbReference type="SUPFAM" id="SSF53850">
    <property type="entry name" value="Periplasmic binding protein-like II"/>
    <property type="match status" value="1"/>
</dbReference>
<accession>A0A8J2YPV9</accession>
<evidence type="ECO:0000256" key="5">
    <source>
        <dbReference type="ARBA" id="ARBA00023136"/>
    </source>
</evidence>
<dbReference type="GO" id="GO:0012505">
    <property type="term" value="C:endomembrane system"/>
    <property type="evidence" value="ECO:0007669"/>
    <property type="project" value="UniProtKB-SubCell"/>
</dbReference>
<dbReference type="PANTHER" id="PTHR30024:SF43">
    <property type="entry name" value="BLL4572 PROTEIN"/>
    <property type="match status" value="1"/>
</dbReference>
<keyword evidence="2" id="KW-0813">Transport</keyword>
<evidence type="ECO:0000256" key="1">
    <source>
        <dbReference type="ARBA" id="ARBA00004308"/>
    </source>
</evidence>
<name>A0A8J2YPV9_9PROT</name>
<reference evidence="6" key="2">
    <citation type="submission" date="2020-09" db="EMBL/GenBank/DDBJ databases">
        <authorList>
            <person name="Sun Q."/>
            <person name="Zhou Y."/>
        </authorList>
    </citation>
    <scope>NUCLEOTIDE SEQUENCE</scope>
    <source>
        <strain evidence="6">CGMCC 1.15725</strain>
    </source>
</reference>
<dbReference type="EMBL" id="BMJQ01000002">
    <property type="protein sequence ID" value="GGF06126.1"/>
    <property type="molecule type" value="Genomic_DNA"/>
</dbReference>
<comment type="caution">
    <text evidence="6">The sequence shown here is derived from an EMBL/GenBank/DDBJ whole genome shotgun (WGS) entry which is preliminary data.</text>
</comment>
<protein>
    <submittedName>
        <fullName evidence="6">Nitrate transporter</fullName>
    </submittedName>
</protein>
<dbReference type="AlphaFoldDB" id="A0A8J2YPV9"/>
<keyword evidence="4" id="KW-0997">Cell inner membrane</keyword>